<evidence type="ECO:0000259" key="7">
    <source>
        <dbReference type="Pfam" id="PF07980"/>
    </source>
</evidence>
<dbReference type="InterPro" id="IPR011990">
    <property type="entry name" value="TPR-like_helical_dom_sf"/>
</dbReference>
<keyword evidence="5" id="KW-0998">Cell outer membrane</keyword>
<evidence type="ECO:0000256" key="1">
    <source>
        <dbReference type="ARBA" id="ARBA00004442"/>
    </source>
</evidence>
<dbReference type="SUPFAM" id="SSF48452">
    <property type="entry name" value="TPR-like"/>
    <property type="match status" value="1"/>
</dbReference>
<dbReference type="PROSITE" id="PS51257">
    <property type="entry name" value="PROKAR_LIPOPROTEIN"/>
    <property type="match status" value="1"/>
</dbReference>
<feature type="domain" description="SusD-like N-terminal" evidence="8">
    <location>
        <begin position="28"/>
        <end position="221"/>
    </location>
</feature>
<evidence type="ECO:0000256" key="3">
    <source>
        <dbReference type="ARBA" id="ARBA00022729"/>
    </source>
</evidence>
<dbReference type="InterPro" id="IPR033985">
    <property type="entry name" value="SusD-like_N"/>
</dbReference>
<feature type="signal peptide" evidence="6">
    <location>
        <begin position="1"/>
        <end position="25"/>
    </location>
</feature>
<accession>A0ABM8IET0</accession>
<evidence type="ECO:0000259" key="8">
    <source>
        <dbReference type="Pfam" id="PF14322"/>
    </source>
</evidence>
<name>A0ABM8IET0_9BACE</name>
<protein>
    <recommendedName>
        <fullName evidence="11">RagB/SusD family nutrient uptake outer membrane protein</fullName>
    </recommendedName>
</protein>
<organism evidence="9 10">
    <name type="scientific">Bacteroides sedimenti</name>
    <dbReference type="NCBI Taxonomy" id="2136147"/>
    <lineage>
        <taxon>Bacteria</taxon>
        <taxon>Pseudomonadati</taxon>
        <taxon>Bacteroidota</taxon>
        <taxon>Bacteroidia</taxon>
        <taxon>Bacteroidales</taxon>
        <taxon>Bacteroidaceae</taxon>
        <taxon>Bacteroides</taxon>
    </lineage>
</organism>
<dbReference type="EMBL" id="AP028055">
    <property type="protein sequence ID" value="BEH00430.1"/>
    <property type="molecule type" value="Genomic_DNA"/>
</dbReference>
<feature type="chain" id="PRO_5046059920" description="RagB/SusD family nutrient uptake outer membrane protein" evidence="6">
    <location>
        <begin position="26"/>
        <end position="583"/>
    </location>
</feature>
<gene>
    <name evidence="9" type="ORF">BSYN_26940</name>
</gene>
<evidence type="ECO:0000256" key="4">
    <source>
        <dbReference type="ARBA" id="ARBA00023136"/>
    </source>
</evidence>
<dbReference type="InterPro" id="IPR012944">
    <property type="entry name" value="SusD_RagB_dom"/>
</dbReference>
<reference evidence="9 10" key="1">
    <citation type="submission" date="2023-04" db="EMBL/GenBank/DDBJ databases">
        <title>Draft genome sequence of acteroides sedimenti strain YN3PY1.</title>
        <authorList>
            <person name="Yoshida N."/>
        </authorList>
    </citation>
    <scope>NUCLEOTIDE SEQUENCE [LARGE SCALE GENOMIC DNA]</scope>
    <source>
        <strain evidence="9 10">YN3PY1</strain>
    </source>
</reference>
<dbReference type="RefSeq" id="WP_353331773.1">
    <property type="nucleotide sequence ID" value="NZ_AP028055.1"/>
</dbReference>
<evidence type="ECO:0000313" key="9">
    <source>
        <dbReference type="EMBL" id="BEH00430.1"/>
    </source>
</evidence>
<dbReference type="Proteomes" id="UP001496674">
    <property type="component" value="Chromosome"/>
</dbReference>
<sequence>MKKLISKQYYIVLLSTLLLSASSCNDSFLDKYPYDQVTHATYWKSEEQLKKALYPCYEGLRYDQIINMGEACADNVVWGAVTSGLNKVSGGKHTALDSFPFYTYWSNIYENIFNCNNFLDHYNEAKIPQDVKDVYAAEVKVIRALQYFWLTSLWRDVPMLDHVVTPDEAYLPQTKKDVIIDWIMKDLDWAAEKLGKNIQKGENVGRIDRWGALAMKARIALQNEMWDVAATAAKEIMDNSPYGLWDYEKVYHLEGNSETNPANNEAIIFSLYKDQVRMNNLTNYTCNPDDYMRLNPGKTLVDSYLCIDGKPAVTGLEYYKRTDVTTSSLYTYPEQHYADYFKNRDPRMHMTLYCPGDQWPGGDDGDLDKVANPILQLPRFEPLQRDRRGANSRTGFYFKKYNSPSLAGQVDKDHNNINVIRYPEVLLIYAEAMFNKQGKTLTQEQIDITINKLRNRVGMHPMKLDELKAWNLDLETEIRRERRIEMSFDGMRYFDILRWKEGFRFGRAITGPSLRVCLNDLGKTPYVDGNGNPIVDEFGDIVFDASTAEGGARNFDPKKHYIWPIPDKEMTKNPNLKQNPEWL</sequence>
<dbReference type="Pfam" id="PF07980">
    <property type="entry name" value="SusD_RagB"/>
    <property type="match status" value="1"/>
</dbReference>
<feature type="domain" description="RagB/SusD" evidence="7">
    <location>
        <begin position="284"/>
        <end position="582"/>
    </location>
</feature>
<keyword evidence="3 6" id="KW-0732">Signal</keyword>
<evidence type="ECO:0000256" key="2">
    <source>
        <dbReference type="ARBA" id="ARBA00006275"/>
    </source>
</evidence>
<comment type="subcellular location">
    <subcellularLocation>
        <location evidence="1">Cell outer membrane</location>
    </subcellularLocation>
</comment>
<keyword evidence="4" id="KW-0472">Membrane</keyword>
<proteinExistence type="inferred from homology"/>
<evidence type="ECO:0000313" key="10">
    <source>
        <dbReference type="Proteomes" id="UP001496674"/>
    </source>
</evidence>
<dbReference type="Pfam" id="PF14322">
    <property type="entry name" value="SusD-like_3"/>
    <property type="match status" value="1"/>
</dbReference>
<evidence type="ECO:0008006" key="11">
    <source>
        <dbReference type="Google" id="ProtNLM"/>
    </source>
</evidence>
<comment type="similarity">
    <text evidence="2">Belongs to the SusD family.</text>
</comment>
<dbReference type="Gene3D" id="1.25.40.390">
    <property type="match status" value="1"/>
</dbReference>
<evidence type="ECO:0000256" key="5">
    <source>
        <dbReference type="ARBA" id="ARBA00023237"/>
    </source>
</evidence>
<keyword evidence="10" id="KW-1185">Reference proteome</keyword>
<evidence type="ECO:0000256" key="6">
    <source>
        <dbReference type="SAM" id="SignalP"/>
    </source>
</evidence>